<keyword evidence="3" id="KW-1185">Reference proteome</keyword>
<dbReference type="AlphaFoldDB" id="A0A9N7UMF9"/>
<dbReference type="EMBL" id="CADEAL010001560">
    <property type="protein sequence ID" value="CAB1433491.1"/>
    <property type="molecule type" value="Genomic_DNA"/>
</dbReference>
<proteinExistence type="predicted"/>
<accession>A0A9N7UMF9</accession>
<name>A0A9N7UMF9_PLEPL</name>
<feature type="compositionally biased region" description="Polar residues" evidence="1">
    <location>
        <begin position="97"/>
        <end position="108"/>
    </location>
</feature>
<evidence type="ECO:0000313" key="3">
    <source>
        <dbReference type="Proteomes" id="UP001153269"/>
    </source>
</evidence>
<protein>
    <submittedName>
        <fullName evidence="2">Uncharacterized protein</fullName>
    </submittedName>
</protein>
<feature type="region of interest" description="Disordered" evidence="1">
    <location>
        <begin position="1"/>
        <end position="25"/>
    </location>
</feature>
<reference evidence="2" key="1">
    <citation type="submission" date="2020-03" db="EMBL/GenBank/DDBJ databases">
        <authorList>
            <person name="Weist P."/>
        </authorList>
    </citation>
    <scope>NUCLEOTIDE SEQUENCE</scope>
</reference>
<gene>
    <name evidence="2" type="ORF">PLEPLA_LOCUS21582</name>
</gene>
<sequence length="108" mass="11938">MTTDSPGQEVSPVPPSTDEDDEGDQDVLEFGRFIILSQTIAGMERHISNLYKIRDEANFLDSSVTVGVTPTLKWSWTPIPDRGRALGRSSEKDQRETVTASSFTPPLN</sequence>
<feature type="compositionally biased region" description="Basic and acidic residues" evidence="1">
    <location>
        <begin position="81"/>
        <end position="96"/>
    </location>
</feature>
<evidence type="ECO:0000256" key="1">
    <source>
        <dbReference type="SAM" id="MobiDB-lite"/>
    </source>
</evidence>
<dbReference type="Proteomes" id="UP001153269">
    <property type="component" value="Unassembled WGS sequence"/>
</dbReference>
<evidence type="ECO:0000313" key="2">
    <source>
        <dbReference type="EMBL" id="CAB1433491.1"/>
    </source>
</evidence>
<comment type="caution">
    <text evidence="2">The sequence shown here is derived from an EMBL/GenBank/DDBJ whole genome shotgun (WGS) entry which is preliminary data.</text>
</comment>
<feature type="region of interest" description="Disordered" evidence="1">
    <location>
        <begin position="80"/>
        <end position="108"/>
    </location>
</feature>
<organism evidence="2 3">
    <name type="scientific">Pleuronectes platessa</name>
    <name type="common">European plaice</name>
    <dbReference type="NCBI Taxonomy" id="8262"/>
    <lineage>
        <taxon>Eukaryota</taxon>
        <taxon>Metazoa</taxon>
        <taxon>Chordata</taxon>
        <taxon>Craniata</taxon>
        <taxon>Vertebrata</taxon>
        <taxon>Euteleostomi</taxon>
        <taxon>Actinopterygii</taxon>
        <taxon>Neopterygii</taxon>
        <taxon>Teleostei</taxon>
        <taxon>Neoteleostei</taxon>
        <taxon>Acanthomorphata</taxon>
        <taxon>Carangaria</taxon>
        <taxon>Pleuronectiformes</taxon>
        <taxon>Pleuronectoidei</taxon>
        <taxon>Pleuronectidae</taxon>
        <taxon>Pleuronectes</taxon>
    </lineage>
</organism>